<evidence type="ECO:0000313" key="2">
    <source>
        <dbReference type="Proteomes" id="UP000694460"/>
    </source>
</evidence>
<accession>A0ABS4ZSR7</accession>
<organism evidence="1 2">
    <name type="scientific">Mycolicibacterium lutetiense</name>
    <dbReference type="NCBI Taxonomy" id="1641992"/>
    <lineage>
        <taxon>Bacteria</taxon>
        <taxon>Bacillati</taxon>
        <taxon>Actinomycetota</taxon>
        <taxon>Actinomycetes</taxon>
        <taxon>Mycobacteriales</taxon>
        <taxon>Mycobacteriaceae</taxon>
        <taxon>Mycolicibacterium</taxon>
    </lineage>
</organism>
<dbReference type="RefSeq" id="WP_209916263.1">
    <property type="nucleotide sequence ID" value="NZ_JAGIOP010000002.1"/>
</dbReference>
<dbReference type="Proteomes" id="UP000694460">
    <property type="component" value="Unassembled WGS sequence"/>
</dbReference>
<reference evidence="1 2" key="1">
    <citation type="submission" date="2021-03" db="EMBL/GenBank/DDBJ databases">
        <title>Sequencing the genomes of 1000 actinobacteria strains.</title>
        <authorList>
            <person name="Klenk H.-P."/>
        </authorList>
    </citation>
    <scope>NUCLEOTIDE SEQUENCE [LARGE SCALE GENOMIC DNA]</scope>
    <source>
        <strain evidence="1 2">DSM 46713</strain>
    </source>
</reference>
<dbReference type="EMBL" id="JAGIOP010000002">
    <property type="protein sequence ID" value="MBP2452216.1"/>
    <property type="molecule type" value="Genomic_DNA"/>
</dbReference>
<name>A0ABS4ZSR7_9MYCO</name>
<protein>
    <submittedName>
        <fullName evidence="1">Uncharacterized protein</fullName>
    </submittedName>
</protein>
<gene>
    <name evidence="1" type="ORF">JOF57_002129</name>
</gene>
<comment type="caution">
    <text evidence="1">The sequence shown here is derived from an EMBL/GenBank/DDBJ whole genome shotgun (WGS) entry which is preliminary data.</text>
</comment>
<evidence type="ECO:0000313" key="1">
    <source>
        <dbReference type="EMBL" id="MBP2452216.1"/>
    </source>
</evidence>
<keyword evidence="2" id="KW-1185">Reference proteome</keyword>
<proteinExistence type="predicted"/>
<sequence>MTTTDERHEVGQLAESVGWLHRDLERVDVYQRGANRIRVVWQGPSVISGATLYVDDMMTTYTRELATLNNWLKR</sequence>